<sequence>MKQTIAKYIQSCTQCSKFNITRRKPPGLLQPIEPPNEVFQIL</sequence>
<dbReference type="EMBL" id="CAJOBI010072347">
    <property type="protein sequence ID" value="CAF4463733.1"/>
    <property type="molecule type" value="Genomic_DNA"/>
</dbReference>
<name>A0A816D1Y0_9BILA</name>
<reference evidence="1" key="1">
    <citation type="submission" date="2021-02" db="EMBL/GenBank/DDBJ databases">
        <authorList>
            <person name="Nowell W R."/>
        </authorList>
    </citation>
    <scope>NUCLEOTIDE SEQUENCE</scope>
</reference>
<dbReference type="AlphaFoldDB" id="A0A816D1Y0"/>
<feature type="non-terminal residue" evidence="1">
    <location>
        <position position="1"/>
    </location>
</feature>
<dbReference type="EMBL" id="CAJNOW010014098">
    <property type="protein sequence ID" value="CAF1629286.1"/>
    <property type="molecule type" value="Genomic_DNA"/>
</dbReference>
<accession>A0A816D1Y0</accession>
<feature type="non-terminal residue" evidence="1">
    <location>
        <position position="42"/>
    </location>
</feature>
<proteinExistence type="predicted"/>
<dbReference type="Proteomes" id="UP000681720">
    <property type="component" value="Unassembled WGS sequence"/>
</dbReference>
<evidence type="ECO:0000313" key="3">
    <source>
        <dbReference type="EMBL" id="CAF5202794.1"/>
    </source>
</evidence>
<dbReference type="Proteomes" id="UP000663834">
    <property type="component" value="Unassembled WGS sequence"/>
</dbReference>
<dbReference type="EMBL" id="CAJOBJ010347027">
    <property type="protein sequence ID" value="CAF5202794.1"/>
    <property type="molecule type" value="Genomic_DNA"/>
</dbReference>
<comment type="caution">
    <text evidence="1">The sequence shown here is derived from an EMBL/GenBank/DDBJ whole genome shotgun (WGS) entry which is preliminary data.</text>
</comment>
<organism evidence="1 4">
    <name type="scientific">Rotaria magnacalcarata</name>
    <dbReference type="NCBI Taxonomy" id="392030"/>
    <lineage>
        <taxon>Eukaryota</taxon>
        <taxon>Metazoa</taxon>
        <taxon>Spiralia</taxon>
        <taxon>Gnathifera</taxon>
        <taxon>Rotifera</taxon>
        <taxon>Eurotatoria</taxon>
        <taxon>Bdelloidea</taxon>
        <taxon>Philodinida</taxon>
        <taxon>Philodinidae</taxon>
        <taxon>Rotaria</taxon>
    </lineage>
</organism>
<evidence type="ECO:0000313" key="4">
    <source>
        <dbReference type="Proteomes" id="UP000663834"/>
    </source>
</evidence>
<evidence type="ECO:0000313" key="2">
    <source>
        <dbReference type="EMBL" id="CAF4463733.1"/>
    </source>
</evidence>
<protein>
    <recommendedName>
        <fullName evidence="5">Integrase zinc-binding domain-containing protein</fullName>
    </recommendedName>
</protein>
<dbReference type="OrthoDB" id="413122at2759"/>
<gene>
    <name evidence="3" type="ORF">GIL414_LOCUS77171</name>
    <name evidence="1" type="ORF">KQP761_LOCUS25874</name>
    <name evidence="2" type="ORF">SMN809_LOCUS33259</name>
</gene>
<evidence type="ECO:0008006" key="5">
    <source>
        <dbReference type="Google" id="ProtNLM"/>
    </source>
</evidence>
<dbReference type="Proteomes" id="UP000676336">
    <property type="component" value="Unassembled WGS sequence"/>
</dbReference>
<evidence type="ECO:0000313" key="1">
    <source>
        <dbReference type="EMBL" id="CAF1629286.1"/>
    </source>
</evidence>